<comment type="subunit">
    <text evidence="10">Homodimer. Forms a heterotrimer with a catalytic subunit PAN2 to form the poly(A)-nuclease (PAN) deadenylation complex. Interacts (via PAM-2 motif) with poly(A)-binding protein PAB1 (via PABC domain), conferring substrate specificity of the enzyme complex.</text>
</comment>
<evidence type="ECO:0000256" key="4">
    <source>
        <dbReference type="ARBA" id="ARBA00022723"/>
    </source>
</evidence>
<organism evidence="14 15">
    <name type="scientific">Naumovozyma castellii</name>
    <name type="common">Yeast</name>
    <name type="synonym">Saccharomyces castellii</name>
    <dbReference type="NCBI Taxonomy" id="27288"/>
    <lineage>
        <taxon>Eukaryota</taxon>
        <taxon>Fungi</taxon>
        <taxon>Dikarya</taxon>
        <taxon>Ascomycota</taxon>
        <taxon>Saccharomycotina</taxon>
        <taxon>Saccharomycetes</taxon>
        <taxon>Saccharomycetales</taxon>
        <taxon>Saccharomycetaceae</taxon>
        <taxon>Naumovozyma</taxon>
    </lineage>
</organism>
<feature type="binding site" evidence="10">
    <location>
        <position position="317"/>
    </location>
    <ligand>
        <name>ATP</name>
        <dbReference type="ChEBI" id="CHEBI:30616"/>
    </ligand>
</feature>
<feature type="compositionally biased region" description="Polar residues" evidence="12">
    <location>
        <begin position="67"/>
        <end position="80"/>
    </location>
</feature>
<reference evidence="14 15" key="1">
    <citation type="journal article" date="2011" name="Proc. Natl. Acad. Sci. U.S.A.">
        <title>Evolutionary erosion of yeast sex chromosomes by mating-type switching accidents.</title>
        <authorList>
            <person name="Gordon J.L."/>
            <person name="Armisen D."/>
            <person name="Proux-Wera E."/>
            <person name="Oheigeartaigh S.S."/>
            <person name="Byrne K.P."/>
            <person name="Wolfe K.H."/>
        </authorList>
    </citation>
    <scope>NUCLEOTIDE SEQUENCE [LARGE SCALE GENOMIC DNA]</scope>
    <source>
        <strain evidence="15">ATCC 76901 / BCRC 22586 / CBS 4309 / NBRC 1992 / NRRL Y-12630</strain>
    </source>
</reference>
<comment type="domain">
    <text evidence="10">Contains a pseudokinase domain. The protein kinase domain is predicted to be catalytically inactive because some of the residues important for catalytic activity are substituted and it lacks the equivalent of the binding site for a peptide substrate. However, it has retained an ATP-binding site and ATP-binding is required for mRNA degradation, stimulating the activity of the PAN2 nuclease in vitro. The nucleotide-binding site is juxtaposed to the RNase active site of PAN2 in the complex and may actually bind nucleosides of a poly(A) RNA rather than ATP, feeding the poly(A)-tail to the active site of the deadenylase and thus increasing the efficiency with which this distributive enzyme degrades oligo(A) RNAs.</text>
</comment>
<dbReference type="GO" id="GO:0005524">
    <property type="term" value="F:ATP binding"/>
    <property type="evidence" value="ECO:0007669"/>
    <property type="project" value="UniProtKB-UniRule"/>
</dbReference>
<feature type="region of interest" description="Knob domain" evidence="10">
    <location>
        <begin position="554"/>
        <end position="645"/>
    </location>
</feature>
<dbReference type="Gene3D" id="1.20.5.5160">
    <property type="match status" value="1"/>
</dbReference>
<feature type="coiled-coil region" evidence="10">
    <location>
        <begin position="515"/>
        <end position="553"/>
    </location>
</feature>
<dbReference type="Gene3D" id="1.10.287.3700">
    <property type="match status" value="1"/>
</dbReference>
<keyword evidence="7 11" id="KW-0862">Zinc</keyword>
<feature type="zinc finger region" description="C3H1-type" evidence="11">
    <location>
        <begin position="8"/>
        <end position="37"/>
    </location>
</feature>
<dbReference type="eggNOG" id="KOG3741">
    <property type="taxonomic scope" value="Eukaryota"/>
</dbReference>
<keyword evidence="15" id="KW-1185">Reference proteome</keyword>
<evidence type="ECO:0000256" key="8">
    <source>
        <dbReference type="ARBA" id="ARBA00022840"/>
    </source>
</evidence>
<keyword evidence="3 10" id="KW-0507">mRNA processing</keyword>
<dbReference type="GO" id="GO:0031251">
    <property type="term" value="C:PAN complex"/>
    <property type="evidence" value="ECO:0007669"/>
    <property type="project" value="UniProtKB-UniRule"/>
</dbReference>
<dbReference type="SUPFAM" id="SSF56112">
    <property type="entry name" value="Protein kinase-like (PK-like)"/>
    <property type="match status" value="1"/>
</dbReference>
<keyword evidence="6 11" id="KW-0863">Zinc-finger</keyword>
<evidence type="ECO:0000256" key="11">
    <source>
        <dbReference type="PROSITE-ProRule" id="PRU00723"/>
    </source>
</evidence>
<dbReference type="OMA" id="YVFHSVD"/>
<name>G0VJI8_NAUCA</name>
<protein>
    <recommendedName>
        <fullName evidence="10">PAN2-PAN3 deadenylation complex subunit PAN3</fullName>
    </recommendedName>
    <alternativeName>
        <fullName evidence="10">PAB1P-dependent poly(A)-specific ribonuclease</fullName>
    </alternativeName>
    <alternativeName>
        <fullName evidence="10">Poly(A)-nuclease deadenylation complex subunit 3</fullName>
        <shortName evidence="10">PAN deadenylation complex subunit 3</shortName>
    </alternativeName>
</protein>
<feature type="compositionally biased region" description="Low complexity" evidence="12">
    <location>
        <begin position="87"/>
        <end position="96"/>
    </location>
</feature>
<dbReference type="GO" id="GO:0008143">
    <property type="term" value="F:poly(A) binding"/>
    <property type="evidence" value="ECO:0007669"/>
    <property type="project" value="EnsemblFungi"/>
</dbReference>
<feature type="binding site" evidence="10">
    <location>
        <begin position="367"/>
        <end position="374"/>
    </location>
    <ligand>
        <name>ATP</name>
        <dbReference type="ChEBI" id="CHEBI:30616"/>
    </ligand>
</feature>
<evidence type="ECO:0000256" key="2">
    <source>
        <dbReference type="ARBA" id="ARBA00022490"/>
    </source>
</evidence>
<dbReference type="HOGENOM" id="CLU_016423_2_1_1"/>
<dbReference type="PANTHER" id="PTHR12272:SF11">
    <property type="entry name" value="PAN2-PAN3 DEADENYLATION COMPLEX SUBUNIT PAN3"/>
    <property type="match status" value="1"/>
</dbReference>
<dbReference type="EMBL" id="HE576759">
    <property type="protein sequence ID" value="CCC71668.1"/>
    <property type="molecule type" value="Genomic_DNA"/>
</dbReference>
<evidence type="ECO:0000313" key="14">
    <source>
        <dbReference type="EMBL" id="CCC71668.1"/>
    </source>
</evidence>
<evidence type="ECO:0000256" key="9">
    <source>
        <dbReference type="ARBA" id="ARBA00023054"/>
    </source>
</evidence>
<dbReference type="GO" id="GO:0006397">
    <property type="term" value="P:mRNA processing"/>
    <property type="evidence" value="ECO:0007669"/>
    <property type="project" value="UniProtKB-KW"/>
</dbReference>
<reference key="2">
    <citation type="submission" date="2011-08" db="EMBL/GenBank/DDBJ databases">
        <title>Genome sequence of Naumovozyma castellii.</title>
        <authorList>
            <person name="Gordon J.L."/>
            <person name="Armisen D."/>
            <person name="Proux-Wera E."/>
            <person name="OhEigeartaigh S.S."/>
            <person name="Byrne K.P."/>
            <person name="Wolfe K.H."/>
        </authorList>
    </citation>
    <scope>NUCLEOTIDE SEQUENCE</scope>
    <source>
        <strain>Type strain:CBS 4309</strain>
    </source>
</reference>
<evidence type="ECO:0000256" key="1">
    <source>
        <dbReference type="ARBA" id="ARBA00004496"/>
    </source>
</evidence>
<dbReference type="HAMAP" id="MF_03181">
    <property type="entry name" value="PAN3"/>
    <property type="match status" value="1"/>
</dbReference>
<comment type="domain">
    <text evidence="10">The N-terminal zinc finger binds to poly(A) RNA.</text>
</comment>
<dbReference type="GO" id="GO:0006301">
    <property type="term" value="P:DNA damage tolerance"/>
    <property type="evidence" value="ECO:0007669"/>
    <property type="project" value="EnsemblFungi"/>
</dbReference>
<proteinExistence type="inferred from homology"/>
<dbReference type="GO" id="GO:0000289">
    <property type="term" value="P:nuclear-transcribed mRNA poly(A) tail shortening"/>
    <property type="evidence" value="ECO:0007669"/>
    <property type="project" value="UniProtKB-UniRule"/>
</dbReference>
<dbReference type="KEGG" id="ncs:NCAS_0H03580"/>
<dbReference type="GO" id="GO:0006281">
    <property type="term" value="P:DNA repair"/>
    <property type="evidence" value="ECO:0007669"/>
    <property type="project" value="EnsemblFungi"/>
</dbReference>
<dbReference type="InterPro" id="IPR030844">
    <property type="entry name" value="PAN3"/>
</dbReference>
<dbReference type="FunFam" id="1.10.287.3700:FF:000002">
    <property type="entry name" value="PAN2-PAN3 deadenylation complex subunit PAN3"/>
    <property type="match status" value="1"/>
</dbReference>
<dbReference type="PANTHER" id="PTHR12272">
    <property type="entry name" value="DEADENYLATION COMPLEX SUBUNIT PAN3"/>
    <property type="match status" value="1"/>
</dbReference>
<dbReference type="PROSITE" id="PS50103">
    <property type="entry name" value="ZF_C3H1"/>
    <property type="match status" value="1"/>
</dbReference>
<dbReference type="Gene3D" id="1.10.510.10">
    <property type="entry name" value="Transferase(Phosphotransferase) domain 1"/>
    <property type="match status" value="1"/>
</dbReference>
<sequence length="645" mass="72714">MDKINAEWAKDIPCRNVTIYGYCKKIKDGCPFKHSETDEPAAEIQEPVPVQQSPVAPVPSFSRKFNPKSSASFTPMSSKTPELAAVSSFERSSNPSSPAPPASIPKPMNSPLASQSSNASFPPQPFYSYPASSSNGTLLNNTILPDGISLHDPAFPLTQIDKTMLANDPNLPSANVPLQFSSSPASNIHQQMLNENNINNNNSRYPSIYPPPHSILQYHLYAPDPPPQLRLPLKPNERTPETLFIPNDLREQLVKKNLASLQIFPSGGAIPDIVQDYFGLVPLDFHQKEVTKDRYQGHKNSLYKVFSNLDGKVYILRRIHDVQIMDPQQIAKPFQKWNNLECNQIVKLRDLFLTTKFGDSSLCLVYDFYPQANSLYEHHFTNFPLVPITQDYLWTYLVQLTNAINVVHSKGFYIGLIDWDKIIVTGDPGRIKLSGCGAIDVLGANEELDLHSKQQMDFENLGQLLFKLASKIGNNANAKIDELSVDDQFKTVLQYLLNDTNDRKTINELSQLFIDKILSNVESSQGYAEYTEGILSRELENGRLFRLICKLNFIFGKIESRVDINWSESGEKFPIILFYDFVFHQVDETGKSVMDLTHVLRCLNKLDAGAPEKLILATPDEMNCIIISYKELKDLIDTTFRSMTQ</sequence>
<evidence type="ECO:0000256" key="3">
    <source>
        <dbReference type="ARBA" id="ARBA00022664"/>
    </source>
</evidence>
<keyword evidence="4 11" id="KW-0479">Metal-binding</keyword>
<keyword evidence="9 10" id="KW-0175">Coiled coil</keyword>
<dbReference type="Gene3D" id="6.10.250.3160">
    <property type="match status" value="1"/>
</dbReference>
<evidence type="ECO:0000256" key="7">
    <source>
        <dbReference type="ARBA" id="ARBA00022833"/>
    </source>
</evidence>
<dbReference type="Proteomes" id="UP000001640">
    <property type="component" value="Chromosome 8"/>
</dbReference>
<comment type="similarity">
    <text evidence="10">Belongs to the protein kinase superfamily. PAN3 family.</text>
</comment>
<dbReference type="STRING" id="1064592.G0VJI8"/>
<evidence type="ECO:0000256" key="12">
    <source>
        <dbReference type="SAM" id="MobiDB-lite"/>
    </source>
</evidence>
<evidence type="ECO:0000259" key="13">
    <source>
        <dbReference type="PROSITE" id="PS50103"/>
    </source>
</evidence>
<feature type="binding site" evidence="10">
    <location>
        <begin position="420"/>
        <end position="421"/>
    </location>
    <ligand>
        <name>ATP</name>
        <dbReference type="ChEBI" id="CHEBI:30616"/>
    </ligand>
</feature>
<dbReference type="GeneID" id="96905344"/>
<dbReference type="AlphaFoldDB" id="G0VJI8"/>
<comment type="domain">
    <text evidence="10">The pseudokinase domain, the coiled-coil (CC), and C-terminal knob domain (CK) form a structural unit (PKC) that forms an extensive high-affinity interaction surface for PAN2.</text>
</comment>
<dbReference type="InParanoid" id="G0VJI8"/>
<dbReference type="InterPro" id="IPR041332">
    <property type="entry name" value="Pan3_CK"/>
</dbReference>
<evidence type="ECO:0000256" key="10">
    <source>
        <dbReference type="HAMAP-Rule" id="MF_03181"/>
    </source>
</evidence>
<dbReference type="InterPro" id="IPR000571">
    <property type="entry name" value="Znf_CCCH"/>
</dbReference>
<dbReference type="GO" id="GO:0000932">
    <property type="term" value="C:P-body"/>
    <property type="evidence" value="ECO:0007669"/>
    <property type="project" value="TreeGrafter"/>
</dbReference>
<gene>
    <name evidence="14" type="primary">NCAS0H03580</name>
    <name evidence="10" type="synonym">PAN3</name>
    <name evidence="14" type="ordered locus">NCAS_0H03580</name>
</gene>
<dbReference type="InterPro" id="IPR011009">
    <property type="entry name" value="Kinase-like_dom_sf"/>
</dbReference>
<dbReference type="OrthoDB" id="204958at2759"/>
<comment type="subcellular location">
    <subcellularLocation>
        <location evidence="1 10">Cytoplasm</location>
    </subcellularLocation>
</comment>
<dbReference type="Pfam" id="PF25586">
    <property type="entry name" value="zf-CCCH_PAN3"/>
    <property type="match status" value="1"/>
</dbReference>
<accession>G0VJI8</accession>
<evidence type="ECO:0000256" key="6">
    <source>
        <dbReference type="ARBA" id="ARBA00022771"/>
    </source>
</evidence>
<comment type="function">
    <text evidence="10">Regulatory subunit of the poly(A)-nuclease (PAN) deadenylation complex, one of two cytoplasmic mRNA deadenylases involved in mRNA turnover. PAN specifically shortens poly(A) tails of RNA and the activity is stimulated by poly(A)-binding protein PAB1. PAN deadenylation is followed by rapid degradation of the shortened mRNA tails by the CCR4-NOT complex. Deadenylated mRNAs are then degraded by two alternative mechanisms, namely exosome-mediated 3'-5' exonucleolytic degradation, or deadenlyation-dependent mRNA decaping and subsequent 5'-3' exonucleolytic degradation by XRN1. May also be involved in post-transcriptional maturation of mRNA poly(A) tails. PAN3 acts as a positive regulator for PAN activity, recruiting the catalytic subunit PAN2 to mRNA via its interaction with RNA and with PAB1.</text>
</comment>
<dbReference type="FunCoup" id="G0VJI8">
    <property type="interactions" value="687"/>
</dbReference>
<dbReference type="GO" id="GO:0008270">
    <property type="term" value="F:zinc ion binding"/>
    <property type="evidence" value="ECO:0007669"/>
    <property type="project" value="UniProtKB-KW"/>
</dbReference>
<feature type="compositionally biased region" description="Low complexity" evidence="12">
    <location>
        <begin position="47"/>
        <end position="60"/>
    </location>
</feature>
<comment type="caution">
    <text evidence="10">Lacks conserved residue(s) required for the propagation of feature annotation.</text>
</comment>
<dbReference type="RefSeq" id="XP_003678014.1">
    <property type="nucleotide sequence ID" value="XM_003677966.1"/>
</dbReference>
<feature type="domain" description="C3H1-type" evidence="13">
    <location>
        <begin position="8"/>
        <end position="37"/>
    </location>
</feature>
<evidence type="ECO:0000256" key="5">
    <source>
        <dbReference type="ARBA" id="ARBA00022741"/>
    </source>
</evidence>
<keyword evidence="2 10" id="KW-0963">Cytoplasm</keyword>
<dbReference type="Pfam" id="PF18101">
    <property type="entry name" value="Pan3_CK"/>
    <property type="match status" value="1"/>
</dbReference>
<evidence type="ECO:0000313" key="15">
    <source>
        <dbReference type="Proteomes" id="UP000001640"/>
    </source>
</evidence>
<keyword evidence="5 10" id="KW-0547">Nucleotide-binding</keyword>
<keyword evidence="8 10" id="KW-0067">ATP-binding</keyword>
<feature type="region of interest" description="Disordered" evidence="12">
    <location>
        <begin position="33"/>
        <end position="119"/>
    </location>
</feature>